<dbReference type="InterPro" id="IPR036388">
    <property type="entry name" value="WH-like_DNA-bd_sf"/>
</dbReference>
<evidence type="ECO:0000259" key="6">
    <source>
        <dbReference type="PROSITE" id="PS50931"/>
    </source>
</evidence>
<feature type="domain" description="HTH lysR-type" evidence="6">
    <location>
        <begin position="2"/>
        <end position="59"/>
    </location>
</feature>
<name>A0ABX7PAL5_9BACT</name>
<dbReference type="Gene3D" id="1.10.10.10">
    <property type="entry name" value="Winged helix-like DNA-binding domain superfamily/Winged helix DNA-binding domain"/>
    <property type="match status" value="1"/>
</dbReference>
<feature type="compositionally biased region" description="Basic residues" evidence="5">
    <location>
        <begin position="302"/>
        <end position="311"/>
    </location>
</feature>
<keyword evidence="2" id="KW-0805">Transcription regulation</keyword>
<accession>A0ABX7PAL5</accession>
<dbReference type="Proteomes" id="UP000662747">
    <property type="component" value="Chromosome"/>
</dbReference>
<dbReference type="InterPro" id="IPR036390">
    <property type="entry name" value="WH_DNA-bd_sf"/>
</dbReference>
<dbReference type="PRINTS" id="PR00039">
    <property type="entry name" value="HTHLYSR"/>
</dbReference>
<evidence type="ECO:0000256" key="3">
    <source>
        <dbReference type="ARBA" id="ARBA00023125"/>
    </source>
</evidence>
<dbReference type="PANTHER" id="PTHR30537:SF3">
    <property type="entry name" value="TRANSCRIPTIONAL REGULATORY PROTEIN"/>
    <property type="match status" value="1"/>
</dbReference>
<dbReference type="InterPro" id="IPR000847">
    <property type="entry name" value="LysR_HTH_N"/>
</dbReference>
<dbReference type="PANTHER" id="PTHR30537">
    <property type="entry name" value="HTH-TYPE TRANSCRIPTIONAL REGULATOR"/>
    <property type="match status" value="1"/>
</dbReference>
<evidence type="ECO:0000256" key="4">
    <source>
        <dbReference type="ARBA" id="ARBA00023163"/>
    </source>
</evidence>
<organism evidence="7 8">
    <name type="scientific">Pyxidicoccus parkwayensis</name>
    <dbReference type="NCBI Taxonomy" id="2813578"/>
    <lineage>
        <taxon>Bacteria</taxon>
        <taxon>Pseudomonadati</taxon>
        <taxon>Myxococcota</taxon>
        <taxon>Myxococcia</taxon>
        <taxon>Myxococcales</taxon>
        <taxon>Cystobacterineae</taxon>
        <taxon>Myxococcaceae</taxon>
        <taxon>Pyxidicoccus</taxon>
    </lineage>
</organism>
<evidence type="ECO:0000256" key="5">
    <source>
        <dbReference type="SAM" id="MobiDB-lite"/>
    </source>
</evidence>
<keyword evidence="8" id="KW-1185">Reference proteome</keyword>
<dbReference type="Pfam" id="PF03466">
    <property type="entry name" value="LysR_substrate"/>
    <property type="match status" value="1"/>
</dbReference>
<evidence type="ECO:0000256" key="1">
    <source>
        <dbReference type="ARBA" id="ARBA00009437"/>
    </source>
</evidence>
<dbReference type="Gene3D" id="3.40.190.290">
    <property type="match status" value="1"/>
</dbReference>
<dbReference type="PROSITE" id="PS50931">
    <property type="entry name" value="HTH_LYSR"/>
    <property type="match status" value="1"/>
</dbReference>
<dbReference type="Pfam" id="PF00126">
    <property type="entry name" value="HTH_1"/>
    <property type="match status" value="1"/>
</dbReference>
<dbReference type="SUPFAM" id="SSF53850">
    <property type="entry name" value="Periplasmic binding protein-like II"/>
    <property type="match status" value="1"/>
</dbReference>
<dbReference type="InterPro" id="IPR058163">
    <property type="entry name" value="LysR-type_TF_proteobact-type"/>
</dbReference>
<protein>
    <submittedName>
        <fullName evidence="7">LysR family transcriptional regulator</fullName>
    </submittedName>
</protein>
<feature type="region of interest" description="Disordered" evidence="5">
    <location>
        <begin position="291"/>
        <end position="311"/>
    </location>
</feature>
<dbReference type="InterPro" id="IPR005119">
    <property type="entry name" value="LysR_subst-bd"/>
</dbReference>
<keyword evidence="4" id="KW-0804">Transcription</keyword>
<comment type="similarity">
    <text evidence="1">Belongs to the LysR transcriptional regulatory family.</text>
</comment>
<dbReference type="SUPFAM" id="SSF46785">
    <property type="entry name" value="Winged helix' DNA-binding domain"/>
    <property type="match status" value="1"/>
</dbReference>
<evidence type="ECO:0000313" key="8">
    <source>
        <dbReference type="Proteomes" id="UP000662747"/>
    </source>
</evidence>
<gene>
    <name evidence="7" type="ORF">JY651_22365</name>
</gene>
<proteinExistence type="inferred from homology"/>
<dbReference type="RefSeq" id="WP_206729008.1">
    <property type="nucleotide sequence ID" value="NZ_CP071090.1"/>
</dbReference>
<dbReference type="EMBL" id="CP071090">
    <property type="protein sequence ID" value="QSQ27487.1"/>
    <property type="molecule type" value="Genomic_DNA"/>
</dbReference>
<sequence length="311" mass="34433">MLDWDDLRFFLAVAQHGSLSSAARTLRVTQPTVGRRLDALERRLGSRLFQRTPSGFTLTTTGESIRAHVERMEQDALAAERQATGRDIGLSGTVRVSTTEWFASHVLGPLLVPLTGKHPALGIELHADVRRVSLTQREADLALRVVPFEQQDIFQRKVARVGFGLYASEDYLARHGAPDFSRQCEGHALVTMSDELGPIADTAWLRELASRARIAFRLNNRDVQARVAISGAGLACLPRCLGDAMTELRRLATPTPPPARDLWLGVHRDLRATPRVKEVADFIAGELRRLGPTLNPEDVPKPSRRARPPRA</sequence>
<keyword evidence="3" id="KW-0238">DNA-binding</keyword>
<evidence type="ECO:0000256" key="2">
    <source>
        <dbReference type="ARBA" id="ARBA00023015"/>
    </source>
</evidence>
<evidence type="ECO:0000313" key="7">
    <source>
        <dbReference type="EMBL" id="QSQ27487.1"/>
    </source>
</evidence>
<reference evidence="7 8" key="1">
    <citation type="submission" date="2021-02" db="EMBL/GenBank/DDBJ databases">
        <title>De Novo genome assembly of isolated myxobacteria.</title>
        <authorList>
            <person name="Stevens D.C."/>
        </authorList>
    </citation>
    <scope>NUCLEOTIDE SEQUENCE [LARGE SCALE GENOMIC DNA]</scope>
    <source>
        <strain evidence="8">SCPEA02</strain>
    </source>
</reference>